<dbReference type="InterPro" id="IPR056135">
    <property type="entry name" value="DUF7718"/>
</dbReference>
<sequence>MHERSYTDWIEYPHARLRFDLEKERGTPTRFLVQLEYRVDGEWRPVAHFDHNPEGTYGHDVTEDGLHMDVYRDGEQVRTKRNFPSVPLSAAPDYCVSYFKTNADPLLRRFEQWHNLTTDR</sequence>
<reference evidence="3" key="2">
    <citation type="submission" date="2022-04" db="EMBL/GenBank/DDBJ databases">
        <title>Sequencing and genomic assembly of Halococcus dombrowskii.</title>
        <authorList>
            <person name="Lim S.W."/>
            <person name="MacLea K.S."/>
        </authorList>
    </citation>
    <scope>NUCLEOTIDE SEQUENCE</scope>
    <source>
        <strain evidence="3">H4</strain>
    </source>
</reference>
<evidence type="ECO:0000313" key="3">
    <source>
        <dbReference type="EMBL" id="UOO94640.1"/>
    </source>
</evidence>
<evidence type="ECO:0000313" key="2">
    <source>
        <dbReference type="EMBL" id="GAA0457245.1"/>
    </source>
</evidence>
<dbReference type="KEGG" id="hdo:MUK72_11765"/>
<name>A0AAV3SG30_HALDO</name>
<keyword evidence="4" id="KW-1185">Reference proteome</keyword>
<proteinExistence type="predicted"/>
<accession>A0AAV3SG30</accession>
<protein>
    <recommendedName>
        <fullName evidence="1">DUF7718 domain-containing protein</fullName>
    </recommendedName>
</protein>
<reference evidence="2" key="3">
    <citation type="submission" date="2023-12" db="EMBL/GenBank/DDBJ databases">
        <authorList>
            <person name="Sun Q."/>
            <person name="Inoue M."/>
        </authorList>
    </citation>
    <scope>NUCLEOTIDE SEQUENCE</scope>
    <source>
        <strain evidence="2">JCM 12289</strain>
    </source>
</reference>
<dbReference type="Proteomes" id="UP000830542">
    <property type="component" value="Chromosome"/>
</dbReference>
<feature type="domain" description="DUF7718" evidence="1">
    <location>
        <begin position="1"/>
        <end position="115"/>
    </location>
</feature>
<dbReference type="Pfam" id="PF24839">
    <property type="entry name" value="DUF7718"/>
    <property type="match status" value="1"/>
</dbReference>
<dbReference type="EMBL" id="BAAADN010000019">
    <property type="protein sequence ID" value="GAA0457245.1"/>
    <property type="molecule type" value="Genomic_DNA"/>
</dbReference>
<evidence type="ECO:0000313" key="5">
    <source>
        <dbReference type="Proteomes" id="UP001500962"/>
    </source>
</evidence>
<dbReference type="Proteomes" id="UP001500962">
    <property type="component" value="Unassembled WGS sequence"/>
</dbReference>
<gene>
    <name evidence="2" type="ORF">GCM10008985_11710</name>
    <name evidence="3" type="ORF">MUK72_11765</name>
</gene>
<reference evidence="2" key="1">
    <citation type="journal article" date="2014" name="Int. J. Syst. Evol. Microbiol.">
        <title>Complete genome sequence of Corynebacterium casei LMG S-19264T (=DSM 44701T), isolated from a smear-ripened cheese.</title>
        <authorList>
            <consortium name="US DOE Joint Genome Institute (JGI-PGF)"/>
            <person name="Walter F."/>
            <person name="Albersmeier A."/>
            <person name="Kalinowski J."/>
            <person name="Ruckert C."/>
        </authorList>
    </citation>
    <scope>NUCLEOTIDE SEQUENCE</scope>
    <source>
        <strain evidence="2">JCM 12289</strain>
    </source>
</reference>
<dbReference type="RefSeq" id="WP_244700905.1">
    <property type="nucleotide sequence ID" value="NZ_BAAADN010000019.1"/>
</dbReference>
<evidence type="ECO:0000259" key="1">
    <source>
        <dbReference type="Pfam" id="PF24839"/>
    </source>
</evidence>
<organism evidence="2 5">
    <name type="scientific">Halococcus dombrowskii</name>
    <dbReference type="NCBI Taxonomy" id="179637"/>
    <lineage>
        <taxon>Archaea</taxon>
        <taxon>Methanobacteriati</taxon>
        <taxon>Methanobacteriota</taxon>
        <taxon>Stenosarchaea group</taxon>
        <taxon>Halobacteria</taxon>
        <taxon>Halobacteriales</taxon>
        <taxon>Halococcaceae</taxon>
        <taxon>Halococcus</taxon>
    </lineage>
</organism>
<dbReference type="AlphaFoldDB" id="A0AAV3SG30"/>
<dbReference type="GeneID" id="71762535"/>
<dbReference type="EMBL" id="CP095005">
    <property type="protein sequence ID" value="UOO94640.1"/>
    <property type="molecule type" value="Genomic_DNA"/>
</dbReference>
<evidence type="ECO:0000313" key="4">
    <source>
        <dbReference type="Proteomes" id="UP000830542"/>
    </source>
</evidence>